<dbReference type="Gene3D" id="1.20.58.320">
    <property type="entry name" value="TPR-like"/>
    <property type="match status" value="1"/>
</dbReference>
<sequence length="203" mass="23524">MQPWQALLDYWFGEGTQSWPQRLANQHSLWFGKSEATDRELDNRFGDLYEQALAGELESWRLQPESCLALIILLDQLSRNLFRDTPAAFAQDHKALQLTDELLQRQWLAELAPVQRVFALLPLEHSEQLARQRQAVAKFQALYEEVRQQQPELETAFASFLDYAKRHQQVIERFGRFPHRNAILGRTNTPAETSYLAEPGAGF</sequence>
<keyword evidence="2" id="KW-1185">Reference proteome</keyword>
<evidence type="ECO:0000313" key="2">
    <source>
        <dbReference type="Proteomes" id="UP001589628"/>
    </source>
</evidence>
<dbReference type="InterPro" id="IPR011990">
    <property type="entry name" value="TPR-like_helical_dom_sf"/>
</dbReference>
<gene>
    <name evidence="1" type="ORF">ACFFLH_07465</name>
</gene>
<organism evidence="1 2">
    <name type="scientific">Balneatrix alpica</name>
    <dbReference type="NCBI Taxonomy" id="75684"/>
    <lineage>
        <taxon>Bacteria</taxon>
        <taxon>Pseudomonadati</taxon>
        <taxon>Pseudomonadota</taxon>
        <taxon>Gammaproteobacteria</taxon>
        <taxon>Oceanospirillales</taxon>
        <taxon>Balneatrichaceae</taxon>
        <taxon>Balneatrix</taxon>
    </lineage>
</organism>
<dbReference type="EMBL" id="JBHLZN010000002">
    <property type="protein sequence ID" value="MFB9886240.1"/>
    <property type="molecule type" value="Genomic_DNA"/>
</dbReference>
<protein>
    <submittedName>
        <fullName evidence="1">DUF924 family protein</fullName>
    </submittedName>
</protein>
<dbReference type="Pfam" id="PF06041">
    <property type="entry name" value="DUF924"/>
    <property type="match status" value="1"/>
</dbReference>
<evidence type="ECO:0000313" key="1">
    <source>
        <dbReference type="EMBL" id="MFB9886240.1"/>
    </source>
</evidence>
<dbReference type="Proteomes" id="UP001589628">
    <property type="component" value="Unassembled WGS sequence"/>
</dbReference>
<dbReference type="SUPFAM" id="SSF48452">
    <property type="entry name" value="TPR-like"/>
    <property type="match status" value="1"/>
</dbReference>
<accession>A0ABV5ZAG9</accession>
<dbReference type="Gene3D" id="1.25.40.10">
    <property type="entry name" value="Tetratricopeptide repeat domain"/>
    <property type="match status" value="1"/>
</dbReference>
<dbReference type="RefSeq" id="WP_027311723.1">
    <property type="nucleotide sequence ID" value="NZ_JBHLZN010000002.1"/>
</dbReference>
<reference evidence="1 2" key="1">
    <citation type="submission" date="2024-09" db="EMBL/GenBank/DDBJ databases">
        <authorList>
            <person name="Sun Q."/>
            <person name="Mori K."/>
        </authorList>
    </citation>
    <scope>NUCLEOTIDE SEQUENCE [LARGE SCALE GENOMIC DNA]</scope>
    <source>
        <strain evidence="1 2">ATCC 51285</strain>
    </source>
</reference>
<dbReference type="InterPro" id="IPR010323">
    <property type="entry name" value="DUF924"/>
</dbReference>
<name>A0ABV5ZAG9_9GAMM</name>
<proteinExistence type="predicted"/>
<comment type="caution">
    <text evidence="1">The sequence shown here is derived from an EMBL/GenBank/DDBJ whole genome shotgun (WGS) entry which is preliminary data.</text>
</comment>